<feature type="region of interest" description="Disordered" evidence="1">
    <location>
        <begin position="338"/>
        <end position="363"/>
    </location>
</feature>
<organism evidence="3 4">
    <name type="scientific">Cordylochernes scorpioides</name>
    <dbReference type="NCBI Taxonomy" id="51811"/>
    <lineage>
        <taxon>Eukaryota</taxon>
        <taxon>Metazoa</taxon>
        <taxon>Ecdysozoa</taxon>
        <taxon>Arthropoda</taxon>
        <taxon>Chelicerata</taxon>
        <taxon>Arachnida</taxon>
        <taxon>Pseudoscorpiones</taxon>
        <taxon>Cheliferoidea</taxon>
        <taxon>Chernetidae</taxon>
        <taxon>Cordylochernes</taxon>
    </lineage>
</organism>
<feature type="domain" description="Integrase zinc-binding" evidence="2">
    <location>
        <begin position="3"/>
        <end position="33"/>
    </location>
</feature>
<evidence type="ECO:0000313" key="3">
    <source>
        <dbReference type="EMBL" id="UYV66569.1"/>
    </source>
</evidence>
<feature type="compositionally biased region" description="Basic and acidic residues" evidence="1">
    <location>
        <begin position="517"/>
        <end position="528"/>
    </location>
</feature>
<dbReference type="Proteomes" id="UP001235939">
    <property type="component" value="Chromosome 04"/>
</dbReference>
<protein>
    <recommendedName>
        <fullName evidence="2">Integrase zinc-binding domain-containing protein</fullName>
    </recommendedName>
</protein>
<evidence type="ECO:0000256" key="1">
    <source>
        <dbReference type="SAM" id="MobiDB-lite"/>
    </source>
</evidence>
<keyword evidence="4" id="KW-1185">Reference proteome</keyword>
<gene>
    <name evidence="3" type="ORF">LAZ67_4002126</name>
</gene>
<dbReference type="EMBL" id="CP092866">
    <property type="protein sequence ID" value="UYV66569.1"/>
    <property type="molecule type" value="Genomic_DNA"/>
</dbReference>
<dbReference type="Pfam" id="PF17921">
    <property type="entry name" value="Integrase_H2C2"/>
    <property type="match status" value="1"/>
</dbReference>
<accession>A0ABY6KCJ6</accession>
<reference evidence="3 4" key="1">
    <citation type="submission" date="2022-01" db="EMBL/GenBank/DDBJ databases">
        <title>A chromosomal length assembly of Cordylochernes scorpioides.</title>
        <authorList>
            <person name="Zeh D."/>
            <person name="Zeh J."/>
        </authorList>
    </citation>
    <scope>NUCLEOTIDE SEQUENCE [LARGE SCALE GENOMIC DNA]</scope>
    <source>
        <strain evidence="3">IN4F17</strain>
        <tissue evidence="3">Whole Body</tissue>
    </source>
</reference>
<dbReference type="InterPro" id="IPR041588">
    <property type="entry name" value="Integrase_H2C2"/>
</dbReference>
<dbReference type="Gene3D" id="3.30.420.10">
    <property type="entry name" value="Ribonuclease H-like superfamily/Ribonuclease H"/>
    <property type="match status" value="1"/>
</dbReference>
<feature type="compositionally biased region" description="Polar residues" evidence="1">
    <location>
        <begin position="338"/>
        <end position="361"/>
    </location>
</feature>
<evidence type="ECO:0000259" key="2">
    <source>
        <dbReference type="Pfam" id="PF17921"/>
    </source>
</evidence>
<dbReference type="Gene3D" id="1.10.340.70">
    <property type="match status" value="1"/>
</dbReference>
<feature type="region of interest" description="Disordered" evidence="1">
    <location>
        <begin position="508"/>
        <end position="528"/>
    </location>
</feature>
<dbReference type="PANTHER" id="PTHR47266">
    <property type="entry name" value="ENDONUCLEASE-RELATED"/>
    <property type="match status" value="1"/>
</dbReference>
<dbReference type="InterPro" id="IPR052160">
    <property type="entry name" value="Gypsy_RT_Integrase-like"/>
</dbReference>
<sequence length="839" mass="92933">MSRLISTQYYWQGMSKDIKQKVKTCPTCQLTKRPVGPTYGELSQPPEAKKPFDLLSLDTIAGFAKYGNTKIYLHVVVDHFSRYAWTFPSKSTSIITYQQGYGGVLSMMMEGVLLWRGDRSWADVLLEEVRGSSISVVEHEETRSQATMIEQTHNQVPQEPTTDASVAAFLRTLTLCLDQLLNRESEEAITYDGDEPAAHFFSQLESQPNFHNLEPARQARKALSSLRGEPRKIAQDLALLNKTYEEVKESLCAVYPRRPSFTLQEFYELKCTSMAEIETYYKNKVRIGLAINLPKSAIVQALSNGVPRNYGNLLKMAQPSGPEKWLCLAQQLTYEGDNTSTKAAQQRSPRQSRAPSTTVDQTPPYPCRYCGQNHCNKQCRKQPFDADNTLLHQVQTPEQRSSLRDAQIHPIKQAITKPIATSQIYHVAPSQVPNEQTSQVQIVQTSQVPIEQTSQVQIAQTSQVRIEQTSQVSIAHTPQDPTTPDPHELIVEDEMSKNPQHDNRQLLEDTALSDSSTPDKRDSPSLSEEKCYESFGDCEHSDCSRVMENPTEIISSNNAVPCQSTPPRADQVAYVPRTRLHAIFEVQQKPINSFSVPPISRRLAVGGRVVGDLIGHGSPLLRVTRAAFADEASLSQFTSRLLEETCRGSYRVNGVGEAIVLRGTATPFQRLTTRPARRMLERPRPHLLSRCTSGLSPEACIACGSGDLSLATATGPVGGSGQSSWRPSPSFSSPLAYRARSSGMAGGRRSAHSHKNPTWSGGGPYQDGGAFLTHKSLYKIGPPRVERKAARTASGRFWLSLLVSVLGNQVCVMGFCPVGCLRPTRCYHLALPLLLVVHV</sequence>
<evidence type="ECO:0000313" key="4">
    <source>
        <dbReference type="Proteomes" id="UP001235939"/>
    </source>
</evidence>
<dbReference type="InterPro" id="IPR036397">
    <property type="entry name" value="RNaseH_sf"/>
</dbReference>
<proteinExistence type="predicted"/>
<name>A0ABY6KCJ6_9ARAC</name>